<evidence type="ECO:0000256" key="1">
    <source>
        <dbReference type="SAM" id="MobiDB-lite"/>
    </source>
</evidence>
<dbReference type="GeneID" id="22584858"/>
<feature type="region of interest" description="Disordered" evidence="1">
    <location>
        <begin position="1"/>
        <end position="22"/>
    </location>
</feature>
<name>C1GFL3_PARBD</name>
<dbReference type="InParanoid" id="C1GFL3"/>
<keyword evidence="3" id="KW-1185">Reference proteome</keyword>
<dbReference type="HOGENOM" id="CLU_020416_1_0_1"/>
<dbReference type="OMA" id="AMKSRLW"/>
<dbReference type="EMBL" id="KN275963">
    <property type="protein sequence ID" value="EEH49970.1"/>
    <property type="molecule type" value="Genomic_DNA"/>
</dbReference>
<accession>C1GFL3</accession>
<dbReference type="Proteomes" id="UP000001628">
    <property type="component" value="Unassembled WGS sequence"/>
</dbReference>
<dbReference type="VEuPathDB" id="FungiDB:PADG_06049"/>
<dbReference type="RefSeq" id="XP_010761513.1">
    <property type="nucleotide sequence ID" value="XM_010763211.1"/>
</dbReference>
<dbReference type="AlphaFoldDB" id="C1GFL3"/>
<organism evidence="2 3">
    <name type="scientific">Paracoccidioides brasiliensis (strain Pb18)</name>
    <dbReference type="NCBI Taxonomy" id="502780"/>
    <lineage>
        <taxon>Eukaryota</taxon>
        <taxon>Fungi</taxon>
        <taxon>Dikarya</taxon>
        <taxon>Ascomycota</taxon>
        <taxon>Pezizomycotina</taxon>
        <taxon>Eurotiomycetes</taxon>
        <taxon>Eurotiomycetidae</taxon>
        <taxon>Onygenales</taxon>
        <taxon>Ajellomycetaceae</taxon>
        <taxon>Paracoccidioides</taxon>
    </lineage>
</organism>
<dbReference type="OrthoDB" id="3437405at2759"/>
<dbReference type="KEGG" id="pbn:PADG_06049"/>
<evidence type="ECO:0000313" key="2">
    <source>
        <dbReference type="EMBL" id="EEH49970.1"/>
    </source>
</evidence>
<sequence length="708" mass="80111">MTGKNEDPKSPSPVAHDSHERGDFKLADAQELLQKLPLKTKWIDDLENIPLDIRDPFDPSYHKDKLFIVDRLIPPQAILSFSIFSFDGTLPNGENTTLPIFTKEEVMYTIIPYKEWAFPPHDALELPVNELLLTSIGSNEDPGRLTIVDKSVHAMKTRLWEGMVPLSQNQWREKELHKAENFEYACQYIEAVIIAFDYLNVPKHTSYMCGTFNSIYDHLEEFDNALDRLRRSKSEQGPRQEAKMAALWEEFIRVRYEVMTRRAHDWVISHLEDLRQPLLQHIRTQGPVLKDTISPDQLAIVNKLRRLAGLAAEADYTIFMPMDGYRGHTTPPPEEVPETQSPDLATRRWAYLDKLKFDTLTTGMTKNMRENLVRSPGEEPAPKTEKSAQAHLYQTIDTQLEAQKRTRQRVQWYPEPELLSPVAWIGDILRGIRDSASTDQPVRKVGFVIYRLCYDGDTAHDNVWSMLLNDIKQDLADWGSGIDGAEDLKPFLELHPFDGKKLGLAEDDIDGAKKHFAKFLASPDFPRGMDENSFLVLDSASFSSYNFANNITTTTTTTTTTMTTTTPSSAQFDTRFLLAVDASFDPAEGLERPEESPGYIGEMRIQTSLIWPELFALLTAQAQWMEELWPLAMRHPQKIYVGYVVPEMLKRWRSSTVNMDGGVAGGLGGKGKGKGKGKGMPGLVENMLEGLGHVTSFLSGDSSKGKEL</sequence>
<protein>
    <submittedName>
        <fullName evidence="2">Uncharacterized protein</fullName>
    </submittedName>
</protein>
<dbReference type="eggNOG" id="ENOG502S44G">
    <property type="taxonomic scope" value="Eukaryota"/>
</dbReference>
<evidence type="ECO:0000313" key="3">
    <source>
        <dbReference type="Proteomes" id="UP000001628"/>
    </source>
</evidence>
<proteinExistence type="predicted"/>
<reference evidence="2 3" key="1">
    <citation type="journal article" date="2011" name="PLoS Genet.">
        <title>Comparative genomic analysis of human fungal pathogens causing paracoccidioidomycosis.</title>
        <authorList>
            <person name="Desjardins C.A."/>
            <person name="Champion M.D."/>
            <person name="Holder J.W."/>
            <person name="Muszewska A."/>
            <person name="Goldberg J."/>
            <person name="Bailao A.M."/>
            <person name="Brigido M.M."/>
            <person name="Ferreira M.E."/>
            <person name="Garcia A.M."/>
            <person name="Grynberg M."/>
            <person name="Gujja S."/>
            <person name="Heiman D.I."/>
            <person name="Henn M.R."/>
            <person name="Kodira C.D."/>
            <person name="Leon-Narvaez H."/>
            <person name="Longo L.V."/>
            <person name="Ma L.J."/>
            <person name="Malavazi I."/>
            <person name="Matsuo A.L."/>
            <person name="Morais F.V."/>
            <person name="Pereira M."/>
            <person name="Rodriguez-Brito S."/>
            <person name="Sakthikumar S."/>
            <person name="Salem-Izacc S.M."/>
            <person name="Sykes S.M."/>
            <person name="Teixeira M.M."/>
            <person name="Vallejo M.C."/>
            <person name="Walter M.E."/>
            <person name="Yandava C."/>
            <person name="Young S."/>
            <person name="Zeng Q."/>
            <person name="Zucker J."/>
            <person name="Felipe M.S."/>
            <person name="Goldman G.H."/>
            <person name="Haas B.J."/>
            <person name="McEwen J.G."/>
            <person name="Nino-Vega G."/>
            <person name="Puccia R."/>
            <person name="San-Blas G."/>
            <person name="Soares C.M."/>
            <person name="Birren B.W."/>
            <person name="Cuomo C.A."/>
        </authorList>
    </citation>
    <scope>NUCLEOTIDE SEQUENCE [LARGE SCALE GENOMIC DNA]</scope>
    <source>
        <strain evidence="2 3">Pb18</strain>
    </source>
</reference>
<gene>
    <name evidence="2" type="ORF">PADG_06049</name>
</gene>